<dbReference type="EMBL" id="KL197724">
    <property type="protein sequence ID" value="KDQ55807.1"/>
    <property type="molecule type" value="Genomic_DNA"/>
</dbReference>
<dbReference type="AlphaFoldDB" id="A0A067PWZ5"/>
<feature type="transmembrane region" description="Helical" evidence="1">
    <location>
        <begin position="62"/>
        <end position="80"/>
    </location>
</feature>
<dbReference type="Pfam" id="PF06966">
    <property type="entry name" value="DUF1295"/>
    <property type="match status" value="1"/>
</dbReference>
<protein>
    <submittedName>
        <fullName evidence="2">Uncharacterized protein</fullName>
    </submittedName>
</protein>
<reference evidence="3" key="1">
    <citation type="journal article" date="2014" name="Proc. Natl. Acad. Sci. U.S.A.">
        <title>Extensive sampling of basidiomycete genomes demonstrates inadequacy of the white-rot/brown-rot paradigm for wood decay fungi.</title>
        <authorList>
            <person name="Riley R."/>
            <person name="Salamov A.A."/>
            <person name="Brown D.W."/>
            <person name="Nagy L.G."/>
            <person name="Floudas D."/>
            <person name="Held B.W."/>
            <person name="Levasseur A."/>
            <person name="Lombard V."/>
            <person name="Morin E."/>
            <person name="Otillar R."/>
            <person name="Lindquist E.A."/>
            <person name="Sun H."/>
            <person name="LaButti K.M."/>
            <person name="Schmutz J."/>
            <person name="Jabbour D."/>
            <person name="Luo H."/>
            <person name="Baker S.E."/>
            <person name="Pisabarro A.G."/>
            <person name="Walton J.D."/>
            <person name="Blanchette R.A."/>
            <person name="Henrissat B."/>
            <person name="Martin F."/>
            <person name="Cullen D."/>
            <person name="Hibbett D.S."/>
            <person name="Grigoriev I.V."/>
        </authorList>
    </citation>
    <scope>NUCLEOTIDE SEQUENCE [LARGE SCALE GENOMIC DNA]</scope>
    <source>
        <strain evidence="3">MUCL 33604</strain>
    </source>
</reference>
<sequence length="305" mass="34833">MHTGLSLGAWVVGATTDRMDVKDCLWPSGMVANAWYQAVGIPVIWYNIPIDVVLKELPWRQSLLLAGVSVWGARLFYHIVKRAYKRGYDDPRYASEKTTPGYYLRALFTQFLPEAFFQAVISVPFTAPFRDSFAHRQNTPWGWTDSLAVGLWAAGLALEVLADKQLKRSKRRGGTAGGLYTEGVWSIVRHPNYLGDFLTHLSFPILTLNSATFHPLFFLGPLFNYIFLRYMSGDRETESYQQKRYEETSDFVKLQSFSDYRAEKNAFWPRSEELRNSWSWIVVALGVTGVGLERIVRKVAAPRVL</sequence>
<gene>
    <name evidence="2" type="ORF">JAAARDRAFT_37230</name>
</gene>
<evidence type="ECO:0000256" key="1">
    <source>
        <dbReference type="SAM" id="Phobius"/>
    </source>
</evidence>
<keyword evidence="3" id="KW-1185">Reference proteome</keyword>
<dbReference type="GO" id="GO:0016020">
    <property type="term" value="C:membrane"/>
    <property type="evidence" value="ECO:0007669"/>
    <property type="project" value="TreeGrafter"/>
</dbReference>
<organism evidence="2 3">
    <name type="scientific">Jaapia argillacea MUCL 33604</name>
    <dbReference type="NCBI Taxonomy" id="933084"/>
    <lineage>
        <taxon>Eukaryota</taxon>
        <taxon>Fungi</taxon>
        <taxon>Dikarya</taxon>
        <taxon>Basidiomycota</taxon>
        <taxon>Agaricomycotina</taxon>
        <taxon>Agaricomycetes</taxon>
        <taxon>Agaricomycetidae</taxon>
        <taxon>Jaapiales</taxon>
        <taxon>Jaapiaceae</taxon>
        <taxon>Jaapia</taxon>
    </lineage>
</organism>
<proteinExistence type="predicted"/>
<evidence type="ECO:0000313" key="2">
    <source>
        <dbReference type="EMBL" id="KDQ55807.1"/>
    </source>
</evidence>
<dbReference type="HOGENOM" id="CLU_043418_3_1_1"/>
<feature type="transmembrane region" description="Helical" evidence="1">
    <location>
        <begin position="101"/>
        <end position="121"/>
    </location>
</feature>
<dbReference type="Proteomes" id="UP000027265">
    <property type="component" value="Unassembled WGS sequence"/>
</dbReference>
<dbReference type="PANTHER" id="PTHR32251">
    <property type="entry name" value="3-OXO-5-ALPHA-STEROID 4-DEHYDROGENASE"/>
    <property type="match status" value="1"/>
</dbReference>
<dbReference type="Gene3D" id="1.20.120.1630">
    <property type="match status" value="1"/>
</dbReference>
<feature type="transmembrane region" description="Helical" evidence="1">
    <location>
        <begin position="206"/>
        <end position="227"/>
    </location>
</feature>
<keyword evidence="1" id="KW-0472">Membrane</keyword>
<accession>A0A067PWZ5</accession>
<keyword evidence="1" id="KW-0812">Transmembrane</keyword>
<dbReference type="InterPro" id="IPR010721">
    <property type="entry name" value="UstE-like"/>
</dbReference>
<dbReference type="PANTHER" id="PTHR32251:SF15">
    <property type="entry name" value="3-OXO-5-ALPHA-STEROID 4-DEHYDROGENASE (DUF1295)"/>
    <property type="match status" value="1"/>
</dbReference>
<dbReference type="PROSITE" id="PS50244">
    <property type="entry name" value="S5A_REDUCTASE"/>
    <property type="match status" value="1"/>
</dbReference>
<keyword evidence="1" id="KW-1133">Transmembrane helix</keyword>
<dbReference type="OrthoDB" id="67965at2759"/>
<evidence type="ECO:0000313" key="3">
    <source>
        <dbReference type="Proteomes" id="UP000027265"/>
    </source>
</evidence>
<name>A0A067PWZ5_9AGAM</name>
<dbReference type="InParanoid" id="A0A067PWZ5"/>